<feature type="compositionally biased region" description="Pro residues" evidence="1">
    <location>
        <begin position="117"/>
        <end position="126"/>
    </location>
</feature>
<keyword evidence="3" id="KW-1185">Reference proteome</keyword>
<protein>
    <submittedName>
        <fullName evidence="2">Uncharacterized protein</fullName>
    </submittedName>
</protein>
<proteinExistence type="predicted"/>
<gene>
    <name evidence="2" type="ORF">JRQ81_010318</name>
</gene>
<feature type="compositionally biased region" description="Basic residues" evidence="1">
    <location>
        <begin position="1"/>
        <end position="32"/>
    </location>
</feature>
<evidence type="ECO:0000313" key="3">
    <source>
        <dbReference type="Proteomes" id="UP001142489"/>
    </source>
</evidence>
<feature type="compositionally biased region" description="Low complexity" evidence="1">
    <location>
        <begin position="33"/>
        <end position="48"/>
    </location>
</feature>
<dbReference type="AlphaFoldDB" id="A0A9Q1ARH5"/>
<accession>A0A9Q1ARH5</accession>
<feature type="compositionally biased region" description="Basic and acidic residues" evidence="1">
    <location>
        <begin position="151"/>
        <end position="175"/>
    </location>
</feature>
<organism evidence="2 3">
    <name type="scientific">Phrynocephalus forsythii</name>
    <dbReference type="NCBI Taxonomy" id="171643"/>
    <lineage>
        <taxon>Eukaryota</taxon>
        <taxon>Metazoa</taxon>
        <taxon>Chordata</taxon>
        <taxon>Craniata</taxon>
        <taxon>Vertebrata</taxon>
        <taxon>Euteleostomi</taxon>
        <taxon>Lepidosauria</taxon>
        <taxon>Squamata</taxon>
        <taxon>Bifurcata</taxon>
        <taxon>Unidentata</taxon>
        <taxon>Episquamata</taxon>
        <taxon>Toxicofera</taxon>
        <taxon>Iguania</taxon>
        <taxon>Acrodonta</taxon>
        <taxon>Agamidae</taxon>
        <taxon>Agaminae</taxon>
        <taxon>Phrynocephalus</taxon>
    </lineage>
</organism>
<dbReference type="EMBL" id="JAPFRF010000021">
    <property type="protein sequence ID" value="KAJ7305952.1"/>
    <property type="molecule type" value="Genomic_DNA"/>
</dbReference>
<sequence>ERERRRRRRRSSLGRKRRRKRRRRRKKRRRRQSQGGRPLPRPASLRTPSPHRRPRLSPPLLPKEFFKARQPTRTLRIAVSRRASRELRSPRASGWWRLDGRRLDAVRGGEGEKPRRPPAAPPPPSRPEVLSERASEPERDRAGLPSCWPPERQRLTGESRRHEPRQARESPEAGRPHLGCGEEASGANSGWGWRWLSSRPFLVLPRPRQERQL</sequence>
<feature type="compositionally biased region" description="Basic and acidic residues" evidence="1">
    <location>
        <begin position="98"/>
        <end position="115"/>
    </location>
</feature>
<name>A0A9Q1ARH5_9SAUR</name>
<feature type="non-terminal residue" evidence="2">
    <location>
        <position position="213"/>
    </location>
</feature>
<feature type="compositionally biased region" description="Basic and acidic residues" evidence="1">
    <location>
        <begin position="129"/>
        <end position="142"/>
    </location>
</feature>
<dbReference type="Proteomes" id="UP001142489">
    <property type="component" value="Unassembled WGS sequence"/>
</dbReference>
<evidence type="ECO:0000313" key="2">
    <source>
        <dbReference type="EMBL" id="KAJ7305952.1"/>
    </source>
</evidence>
<evidence type="ECO:0000256" key="1">
    <source>
        <dbReference type="SAM" id="MobiDB-lite"/>
    </source>
</evidence>
<comment type="caution">
    <text evidence="2">The sequence shown here is derived from an EMBL/GenBank/DDBJ whole genome shotgun (WGS) entry which is preliminary data.</text>
</comment>
<reference evidence="2" key="1">
    <citation type="journal article" date="2023" name="DNA Res.">
        <title>Chromosome-level genome assembly of Phrynocephalus forsythii using third-generation DNA sequencing and Hi-C analysis.</title>
        <authorList>
            <person name="Qi Y."/>
            <person name="Zhao W."/>
            <person name="Zhao Y."/>
            <person name="Niu C."/>
            <person name="Cao S."/>
            <person name="Zhang Y."/>
        </authorList>
    </citation>
    <scope>NUCLEOTIDE SEQUENCE</scope>
    <source>
        <tissue evidence="2">Muscle</tissue>
    </source>
</reference>
<feature type="region of interest" description="Disordered" evidence="1">
    <location>
        <begin position="1"/>
        <end position="190"/>
    </location>
</feature>